<dbReference type="KEGG" id="mhk:DFR87_05640"/>
<dbReference type="InterPro" id="IPR007408">
    <property type="entry name" value="DUF460"/>
</dbReference>
<organism evidence="2 3">
    <name type="scientific">Metallosphaera hakonensis JCM 8857 = DSM 7519</name>
    <dbReference type="NCBI Taxonomy" id="1293036"/>
    <lineage>
        <taxon>Archaea</taxon>
        <taxon>Thermoproteota</taxon>
        <taxon>Thermoprotei</taxon>
        <taxon>Sulfolobales</taxon>
        <taxon>Sulfolobaceae</taxon>
        <taxon>Metallosphaera</taxon>
    </lineage>
</organism>
<keyword evidence="3" id="KW-1185">Reference proteome</keyword>
<dbReference type="RefSeq" id="WP_110369091.1">
    <property type="nucleotide sequence ID" value="NZ_CP029287.2"/>
</dbReference>
<keyword evidence="1" id="KW-0175">Coiled coil</keyword>
<gene>
    <name evidence="2" type="ORF">DFR87_05640</name>
</gene>
<dbReference type="Proteomes" id="UP000247586">
    <property type="component" value="Chromosome"/>
</dbReference>
<evidence type="ECO:0000313" key="2">
    <source>
        <dbReference type="EMBL" id="AWR99271.1"/>
    </source>
</evidence>
<dbReference type="PANTHER" id="PTHR40707">
    <property type="entry name" value="POSSIBLE NUCLEASE OF RNASE H FOLD, RUVC/YQGF FAMILY"/>
    <property type="match status" value="1"/>
</dbReference>
<dbReference type="AlphaFoldDB" id="A0A2U9IT92"/>
<dbReference type="GeneID" id="36834804"/>
<proteinExistence type="predicted"/>
<protein>
    <submittedName>
        <fullName evidence="2">DUF460 domain-containing protein</fullName>
    </submittedName>
</protein>
<evidence type="ECO:0000256" key="1">
    <source>
        <dbReference type="SAM" id="Coils"/>
    </source>
</evidence>
<dbReference type="PANTHER" id="PTHR40707:SF1">
    <property type="entry name" value="DUF460 DOMAIN-CONTAINING PROTEIN"/>
    <property type="match status" value="1"/>
</dbReference>
<accession>A0A2U9IT92</accession>
<dbReference type="STRING" id="1293036.GCA_001315825_01011"/>
<reference evidence="2" key="1">
    <citation type="submission" date="2018-05" db="EMBL/GenBank/DDBJ databases">
        <title>Complete Genome Sequences of Extremely Thermoacidophilic, Metal-Mobilizing Type-Strain Members of the Archaeal Family Sulfolobaceae: Acidianus brierleyi DSM-1651T, Acidianus sulfidivorans DSM-18786T, Metallosphaera hakonensis DSM-7519T, and Metallosphaera prunae DSM-10039T.</title>
        <authorList>
            <person name="Counts J.A."/>
            <person name="Kelly R.M."/>
        </authorList>
    </citation>
    <scope>NUCLEOTIDE SEQUENCE [LARGE SCALE GENOMIC DNA]</scope>
    <source>
        <strain evidence="2">HO1-1</strain>
    </source>
</reference>
<dbReference type="OrthoDB" id="15228at2157"/>
<sequence>MRVMGIDIEKGSPNSTEQPRYAVVILDDNGEIVDKAEDVTKSRLVRLAWEYDVNLLGTDNIYELGSTDREIISMLALLPEKLEVVQVTVKNGTFLDLKDVAKEYGIEVQGKPTPSRTAFLVATLALKGAGTKIKFVENRTKIIISKGRKSGPGGMSSNRYKRHLRGLVLRVFRRVKEELDKHNFDYDVVVRRTKAGMESAIFIVYAPRESLYGLVKKMSGHDVNLEIRAFYRDKIEFVDSRKISQRPVIVGLDPGLEVGISVIDMYGNPLLLTTKRGMDRESIIELILEKGTPALIATDVNPVPDMVKKMSAILKARLHIPERSLSVDEKQNILEEFSTKFGLHISDPHIRDSLAAAVVAFRDVERKLRQAEGLIGRFGIDMDRNNIFRCVINGNSIAECIENEIERKISAPQKIETVKQEVRQENNEKIFEENNILKQELLRLRRTISMLIHDKEVLERRIEEIKKLYNAELDRDRRVEELKRILEQKNKEVGKLKEQLLKFSERISTLENLLDAVVKGKVVTVRGNFKGLEIEEGELRFHEWKINPDLALYVGKDFAIIDENLVRDLNLLRKEKELSQELNEDVLKRMIEEYRSVVFHQLSSSR</sequence>
<evidence type="ECO:0000313" key="3">
    <source>
        <dbReference type="Proteomes" id="UP000247586"/>
    </source>
</evidence>
<feature type="coiled-coil region" evidence="1">
    <location>
        <begin position="415"/>
        <end position="513"/>
    </location>
</feature>
<dbReference type="EMBL" id="CP029287">
    <property type="protein sequence ID" value="AWR99271.1"/>
    <property type="molecule type" value="Genomic_DNA"/>
</dbReference>
<dbReference type="Pfam" id="PF04312">
    <property type="entry name" value="DUF460"/>
    <property type="match status" value="1"/>
</dbReference>
<name>A0A2U9IT92_9CREN</name>